<proteinExistence type="predicted"/>
<protein>
    <submittedName>
        <fullName evidence="1">Uncharacterized protein</fullName>
    </submittedName>
</protein>
<dbReference type="AlphaFoldDB" id="A0A9P5U9R7"/>
<evidence type="ECO:0000313" key="2">
    <source>
        <dbReference type="Proteomes" id="UP000772434"/>
    </source>
</evidence>
<organism evidence="1 2">
    <name type="scientific">Rhodocollybia butyracea</name>
    <dbReference type="NCBI Taxonomy" id="206335"/>
    <lineage>
        <taxon>Eukaryota</taxon>
        <taxon>Fungi</taxon>
        <taxon>Dikarya</taxon>
        <taxon>Basidiomycota</taxon>
        <taxon>Agaricomycotina</taxon>
        <taxon>Agaricomycetes</taxon>
        <taxon>Agaricomycetidae</taxon>
        <taxon>Agaricales</taxon>
        <taxon>Marasmiineae</taxon>
        <taxon>Omphalotaceae</taxon>
        <taxon>Rhodocollybia</taxon>
    </lineage>
</organism>
<reference evidence="1" key="1">
    <citation type="submission" date="2020-11" db="EMBL/GenBank/DDBJ databases">
        <authorList>
            <consortium name="DOE Joint Genome Institute"/>
            <person name="Ahrendt S."/>
            <person name="Riley R."/>
            <person name="Andreopoulos W."/>
            <person name="Labutti K."/>
            <person name="Pangilinan J."/>
            <person name="Ruiz-Duenas F.J."/>
            <person name="Barrasa J.M."/>
            <person name="Sanchez-Garcia M."/>
            <person name="Camarero S."/>
            <person name="Miyauchi S."/>
            <person name="Serrano A."/>
            <person name="Linde D."/>
            <person name="Babiker R."/>
            <person name="Drula E."/>
            <person name="Ayuso-Fernandez I."/>
            <person name="Pacheco R."/>
            <person name="Padilla G."/>
            <person name="Ferreira P."/>
            <person name="Barriuso J."/>
            <person name="Kellner H."/>
            <person name="Castanera R."/>
            <person name="Alfaro M."/>
            <person name="Ramirez L."/>
            <person name="Pisabarro A.G."/>
            <person name="Kuo A."/>
            <person name="Tritt A."/>
            <person name="Lipzen A."/>
            <person name="He G."/>
            <person name="Yan M."/>
            <person name="Ng V."/>
            <person name="Cullen D."/>
            <person name="Martin F."/>
            <person name="Rosso M.-N."/>
            <person name="Henrissat B."/>
            <person name="Hibbett D."/>
            <person name="Martinez A.T."/>
            <person name="Grigoriev I.V."/>
        </authorList>
    </citation>
    <scope>NUCLEOTIDE SEQUENCE</scope>
    <source>
        <strain evidence="1">AH 40177</strain>
    </source>
</reference>
<accession>A0A9P5U9R7</accession>
<name>A0A9P5U9R7_9AGAR</name>
<gene>
    <name evidence="1" type="ORF">BDP27DRAFT_1361867</name>
</gene>
<comment type="caution">
    <text evidence="1">The sequence shown here is derived from an EMBL/GenBank/DDBJ whole genome shotgun (WGS) entry which is preliminary data.</text>
</comment>
<evidence type="ECO:0000313" key="1">
    <source>
        <dbReference type="EMBL" id="KAF9071296.1"/>
    </source>
</evidence>
<dbReference type="OrthoDB" id="3265098at2759"/>
<sequence length="134" mass="14336">MFSSINVSVEYPNNTIAWLWALVACADAPNRDSATFLMDQEGLIKYFLNADTPFDGMSPSYGIPINDTLFLNKTFTAGGNSDGASIGSSVTTVMSSFATAPTGQVVFSDDARRMSELGLKLMSLVVVLGAFLLF</sequence>
<keyword evidence="2" id="KW-1185">Reference proteome</keyword>
<dbReference type="Proteomes" id="UP000772434">
    <property type="component" value="Unassembled WGS sequence"/>
</dbReference>
<dbReference type="EMBL" id="JADNRY010000033">
    <property type="protein sequence ID" value="KAF9071296.1"/>
    <property type="molecule type" value="Genomic_DNA"/>
</dbReference>